<keyword evidence="3" id="KW-0812">Transmembrane</keyword>
<keyword evidence="2" id="KW-0677">Repeat</keyword>
<organism evidence="4 5">
    <name type="scientific">Pinctada imbricata</name>
    <name type="common">Atlantic pearl-oyster</name>
    <name type="synonym">Pinctada martensii</name>
    <dbReference type="NCBI Taxonomy" id="66713"/>
    <lineage>
        <taxon>Eukaryota</taxon>
        <taxon>Metazoa</taxon>
        <taxon>Spiralia</taxon>
        <taxon>Lophotrochozoa</taxon>
        <taxon>Mollusca</taxon>
        <taxon>Bivalvia</taxon>
        <taxon>Autobranchia</taxon>
        <taxon>Pteriomorphia</taxon>
        <taxon>Pterioida</taxon>
        <taxon>Pterioidea</taxon>
        <taxon>Pteriidae</taxon>
        <taxon>Pinctada</taxon>
    </lineage>
</organism>
<evidence type="ECO:0000256" key="2">
    <source>
        <dbReference type="ARBA" id="ARBA00022737"/>
    </source>
</evidence>
<proteinExistence type="predicted"/>
<accession>A0AA88YAB6</accession>
<reference evidence="4" key="1">
    <citation type="submission" date="2019-08" db="EMBL/GenBank/DDBJ databases">
        <title>The improved chromosome-level genome for the pearl oyster Pinctada fucata martensii using PacBio sequencing and Hi-C.</title>
        <authorList>
            <person name="Zheng Z."/>
        </authorList>
    </citation>
    <scope>NUCLEOTIDE SEQUENCE</scope>
    <source>
        <strain evidence="4">ZZ-2019</strain>
        <tissue evidence="4">Adductor muscle</tissue>
    </source>
</reference>
<evidence type="ECO:0000256" key="3">
    <source>
        <dbReference type="SAM" id="Phobius"/>
    </source>
</evidence>
<keyword evidence="5" id="KW-1185">Reference proteome</keyword>
<dbReference type="PANTHER" id="PTHR46093">
    <property type="entry name" value="ACYL-COA-BINDING DOMAIN-CONTAINING PROTEIN 5"/>
    <property type="match status" value="1"/>
</dbReference>
<evidence type="ECO:0000313" key="5">
    <source>
        <dbReference type="Proteomes" id="UP001186944"/>
    </source>
</evidence>
<name>A0AA88YAB6_PINIB</name>
<evidence type="ECO:0000256" key="1">
    <source>
        <dbReference type="ARBA" id="ARBA00022441"/>
    </source>
</evidence>
<keyword evidence="1" id="KW-0880">Kelch repeat</keyword>
<dbReference type="InterPro" id="IPR015915">
    <property type="entry name" value="Kelch-typ_b-propeller"/>
</dbReference>
<feature type="transmembrane region" description="Helical" evidence="3">
    <location>
        <begin position="439"/>
        <end position="460"/>
    </location>
</feature>
<comment type="caution">
    <text evidence="4">The sequence shown here is derived from an EMBL/GenBank/DDBJ whole genome shotgun (WGS) entry which is preliminary data.</text>
</comment>
<dbReference type="EMBL" id="VSWD01000009">
    <property type="protein sequence ID" value="KAK3092580.1"/>
    <property type="molecule type" value="Genomic_DNA"/>
</dbReference>
<dbReference type="Gene3D" id="2.120.10.80">
    <property type="entry name" value="Kelch-type beta propeller"/>
    <property type="match status" value="2"/>
</dbReference>
<dbReference type="SUPFAM" id="SSF117281">
    <property type="entry name" value="Kelch motif"/>
    <property type="match status" value="1"/>
</dbReference>
<sequence length="486" mass="55401">MLSEIRWRWGGGSDHRNQIMTDTFLGSRSGSAVWQDRRKYVWAFGGQVYNPTSKKFEVKNDLWRFDLKKLWAKHSMQTGWELMHPGSSDLDISINNTMRAPVPRQLATACGIPEKIIIVYGGAGKDAVPLGDTWAFYIPEKRWYPLSEMVKKFHNESIGTEPPRRGGQATWCMQNKFYIFSGANENDNLLRDMWMFDMVGLKWSQTKTSAKISNNQISSSLVTMPHGRSGAATWVGFDNALYIFSGNHKNGNFRNKHLNYGFSTDFWEYNITIDSWKFLMGDQEKCLHGVYGKMMHPNEKNIPGCRRGAAAWTDTMGNLWMFGGDGASVDPASISDTLPSSTLADLWHYDLDRKVWYWMGGSDKGNDAGNYKNAGRKYTTGIYPSSRTEAIIFRLWNEFYIYGGVGHDSTQAFGLLSDLWGIDAHTKVMYPNTAYPGTIFMIIFSAMCLVLIIIVTFMYTRKFFKSAERRSALSEMEYSRLSTEVD</sequence>
<dbReference type="Proteomes" id="UP001186944">
    <property type="component" value="Unassembled WGS sequence"/>
</dbReference>
<keyword evidence="3" id="KW-1133">Transmembrane helix</keyword>
<dbReference type="Pfam" id="PF24681">
    <property type="entry name" value="Kelch_KLHDC2_KLHL20_DRC7"/>
    <property type="match status" value="1"/>
</dbReference>
<evidence type="ECO:0000313" key="4">
    <source>
        <dbReference type="EMBL" id="KAK3092580.1"/>
    </source>
</evidence>
<protein>
    <submittedName>
        <fullName evidence="4">Uncharacterized protein</fullName>
    </submittedName>
</protein>
<gene>
    <name evidence="4" type="ORF">FSP39_004581</name>
</gene>
<keyword evidence="3" id="KW-0472">Membrane</keyword>
<dbReference type="PANTHER" id="PTHR46093:SF18">
    <property type="entry name" value="FIBRONECTIN TYPE-III DOMAIN-CONTAINING PROTEIN"/>
    <property type="match status" value="1"/>
</dbReference>
<dbReference type="AlphaFoldDB" id="A0AA88YAB6"/>